<dbReference type="EMBL" id="OM869698">
    <property type="protein sequence ID" value="UPW41934.1"/>
    <property type="molecule type" value="Genomic_DNA"/>
</dbReference>
<name>A0A976N2Z8_9VIRU</name>
<evidence type="ECO:0000313" key="1">
    <source>
        <dbReference type="EMBL" id="UPW41934.1"/>
    </source>
</evidence>
<proteinExistence type="predicted"/>
<accession>A0A976N2Z8</accession>
<sequence length="38" mass="4436">MRQAMNNGRKDGSVFRRTAVKAKKINVYPKSYRGGYRM</sequence>
<organism evidence="1">
    <name type="scientific">Dipodfec virus RodF1_64</name>
    <dbReference type="NCBI Taxonomy" id="2929306"/>
    <lineage>
        <taxon>Viruses</taxon>
        <taxon>Monodnaviria</taxon>
        <taxon>Sangervirae</taxon>
        <taxon>Phixviricota</taxon>
        <taxon>Malgrandaviricetes</taxon>
        <taxon>Petitvirales</taxon>
        <taxon>Microviridae</taxon>
    </lineage>
</organism>
<reference evidence="1" key="1">
    <citation type="submission" date="2022-02" db="EMBL/GenBank/DDBJ databases">
        <title>Towards deciphering the DNA virus diversity associated with rodent species in the families Cricetidae and Heteromyidae.</title>
        <authorList>
            <person name="Lund M."/>
            <person name="Larsen B.B."/>
            <person name="Gryseels S."/>
            <person name="Kraberger S."/>
            <person name="Rowsey D.M."/>
            <person name="Steger L."/>
            <person name="Yule K.M."/>
            <person name="Upham N.S."/>
            <person name="Worobey M."/>
            <person name="Van Doorslaer K."/>
            <person name="Varsani A."/>
        </authorList>
    </citation>
    <scope>NUCLEOTIDE SEQUENCE</scope>
    <source>
        <strain evidence="1">NeonRodF1_64</strain>
    </source>
</reference>
<protein>
    <submittedName>
        <fullName evidence="1">Uncharacterized protein</fullName>
    </submittedName>
</protein>